<evidence type="ECO:0000259" key="2">
    <source>
        <dbReference type="PROSITE" id="PS51898"/>
    </source>
</evidence>
<dbReference type="Pfam" id="PF00589">
    <property type="entry name" value="Phage_integrase"/>
    <property type="match status" value="1"/>
</dbReference>
<comment type="caution">
    <text evidence="3">The sequence shown here is derived from an EMBL/GenBank/DDBJ whole genome shotgun (WGS) entry which is preliminary data.</text>
</comment>
<dbReference type="PROSITE" id="PS51898">
    <property type="entry name" value="TYR_RECOMBINASE"/>
    <property type="match status" value="1"/>
</dbReference>
<evidence type="ECO:0000313" key="3">
    <source>
        <dbReference type="EMBL" id="GGK42460.1"/>
    </source>
</evidence>
<dbReference type="InterPro" id="IPR013762">
    <property type="entry name" value="Integrase-like_cat_sf"/>
</dbReference>
<reference evidence="4" key="1">
    <citation type="journal article" date="2019" name="Int. J. Syst. Evol. Microbiol.">
        <title>The Global Catalogue of Microorganisms (GCM) 10K type strain sequencing project: providing services to taxonomists for standard genome sequencing and annotation.</title>
        <authorList>
            <consortium name="The Broad Institute Genomics Platform"/>
            <consortium name="The Broad Institute Genome Sequencing Center for Infectious Disease"/>
            <person name="Wu L."/>
            <person name="Ma J."/>
        </authorList>
    </citation>
    <scope>NUCLEOTIDE SEQUENCE [LARGE SCALE GENOMIC DNA]</scope>
    <source>
        <strain evidence="4">JCM 30331</strain>
    </source>
</reference>
<dbReference type="EMBL" id="BMPP01000032">
    <property type="protein sequence ID" value="GGK42460.1"/>
    <property type="molecule type" value="Genomic_DNA"/>
</dbReference>
<dbReference type="InterPro" id="IPR002104">
    <property type="entry name" value="Integrase_catalytic"/>
</dbReference>
<dbReference type="InterPro" id="IPR050090">
    <property type="entry name" value="Tyrosine_recombinase_XerCD"/>
</dbReference>
<protein>
    <recommendedName>
        <fullName evidence="2">Tyr recombinase domain-containing protein</fullName>
    </recommendedName>
</protein>
<dbReference type="PANTHER" id="PTHR30349">
    <property type="entry name" value="PHAGE INTEGRASE-RELATED"/>
    <property type="match status" value="1"/>
</dbReference>
<name>A0ABQ2F2B7_9DEIO</name>
<gene>
    <name evidence="3" type="ORF">GCM10008955_40280</name>
</gene>
<keyword evidence="4" id="KW-1185">Reference proteome</keyword>
<organism evidence="3 4">
    <name type="scientific">Deinococcus malanensis</name>
    <dbReference type="NCBI Taxonomy" id="1706855"/>
    <lineage>
        <taxon>Bacteria</taxon>
        <taxon>Thermotogati</taxon>
        <taxon>Deinococcota</taxon>
        <taxon>Deinococci</taxon>
        <taxon>Deinococcales</taxon>
        <taxon>Deinococcaceae</taxon>
        <taxon>Deinococcus</taxon>
    </lineage>
</organism>
<dbReference type="Proteomes" id="UP000647587">
    <property type="component" value="Unassembled WGS sequence"/>
</dbReference>
<keyword evidence="1" id="KW-0233">DNA recombination</keyword>
<dbReference type="PANTHER" id="PTHR30349:SF64">
    <property type="entry name" value="PROPHAGE INTEGRASE INTD-RELATED"/>
    <property type="match status" value="1"/>
</dbReference>
<dbReference type="Gene3D" id="1.10.443.10">
    <property type="entry name" value="Intergrase catalytic core"/>
    <property type="match status" value="1"/>
</dbReference>
<evidence type="ECO:0000313" key="4">
    <source>
        <dbReference type="Proteomes" id="UP000647587"/>
    </source>
</evidence>
<dbReference type="RefSeq" id="WP_189012011.1">
    <property type="nucleotide sequence ID" value="NZ_BMPP01000032.1"/>
</dbReference>
<dbReference type="InterPro" id="IPR011010">
    <property type="entry name" value="DNA_brk_join_enz"/>
</dbReference>
<dbReference type="SUPFAM" id="SSF56349">
    <property type="entry name" value="DNA breaking-rejoining enzymes"/>
    <property type="match status" value="1"/>
</dbReference>
<sequence>MSWGDVDLEKADLVVSRNYIRDITRAWMLGESKTRAGHRCIRLSEDVVEVLVEHLVEDEKWFGPRRVRYPVFVCLSGERLDHSNVARSFHQLGRQAGVPRIRFHDLRHTSASLLIRQGISAKVVSYRLGHADVSFTLSVYTHLYEDQRRSAALPLHQLLAGPPVEESSKPSSEQLIAQLQALLAQLMK</sequence>
<dbReference type="CDD" id="cd01189">
    <property type="entry name" value="INT_ICEBs1_C_like"/>
    <property type="match status" value="1"/>
</dbReference>
<proteinExistence type="predicted"/>
<evidence type="ECO:0000256" key="1">
    <source>
        <dbReference type="ARBA" id="ARBA00023172"/>
    </source>
</evidence>
<accession>A0ABQ2F2B7</accession>
<feature type="domain" description="Tyr recombinase" evidence="2">
    <location>
        <begin position="1"/>
        <end position="153"/>
    </location>
</feature>